<name>A0A0E9X422_ANGAN</name>
<organism evidence="1">
    <name type="scientific">Anguilla anguilla</name>
    <name type="common">European freshwater eel</name>
    <name type="synonym">Muraena anguilla</name>
    <dbReference type="NCBI Taxonomy" id="7936"/>
    <lineage>
        <taxon>Eukaryota</taxon>
        <taxon>Metazoa</taxon>
        <taxon>Chordata</taxon>
        <taxon>Craniata</taxon>
        <taxon>Vertebrata</taxon>
        <taxon>Euteleostomi</taxon>
        <taxon>Actinopterygii</taxon>
        <taxon>Neopterygii</taxon>
        <taxon>Teleostei</taxon>
        <taxon>Anguilliformes</taxon>
        <taxon>Anguillidae</taxon>
        <taxon>Anguilla</taxon>
    </lineage>
</organism>
<dbReference type="EMBL" id="GBXM01011258">
    <property type="protein sequence ID" value="JAH97319.1"/>
    <property type="molecule type" value="Transcribed_RNA"/>
</dbReference>
<dbReference type="AlphaFoldDB" id="A0A0E9X422"/>
<reference evidence="1" key="2">
    <citation type="journal article" date="2015" name="Fish Shellfish Immunol.">
        <title>Early steps in the European eel (Anguilla anguilla)-Vibrio vulnificus interaction in the gills: Role of the RtxA13 toxin.</title>
        <authorList>
            <person name="Callol A."/>
            <person name="Pajuelo D."/>
            <person name="Ebbesson L."/>
            <person name="Teles M."/>
            <person name="MacKenzie S."/>
            <person name="Amaro C."/>
        </authorList>
    </citation>
    <scope>NUCLEOTIDE SEQUENCE</scope>
</reference>
<reference evidence="1" key="1">
    <citation type="submission" date="2014-11" db="EMBL/GenBank/DDBJ databases">
        <authorList>
            <person name="Amaro Gonzalez C."/>
        </authorList>
    </citation>
    <scope>NUCLEOTIDE SEQUENCE</scope>
</reference>
<evidence type="ECO:0000313" key="1">
    <source>
        <dbReference type="EMBL" id="JAH97319.1"/>
    </source>
</evidence>
<proteinExistence type="predicted"/>
<accession>A0A0E9X422</accession>
<protein>
    <submittedName>
        <fullName evidence="1">Uncharacterized protein</fullName>
    </submittedName>
</protein>
<sequence length="130" mass="15193">MPTFMTRFNSKCMVCPNGCICIRNYKVNVVFIAADCPWSVLENTFYESPLKISLKNLMKSNDFFSLKIQRIVFTQKFQMKMTMINQMHDLNVIAVAIQFTELYVEWLHCICIAEPVQNILMCVTIKQMAF</sequence>